<evidence type="ECO:0000259" key="2">
    <source>
        <dbReference type="Pfam" id="PF02517"/>
    </source>
</evidence>
<dbReference type="Proteomes" id="UP000886786">
    <property type="component" value="Unassembled WGS sequence"/>
</dbReference>
<name>A0A9D1CYR6_9FIRM</name>
<dbReference type="PANTHER" id="PTHR36435">
    <property type="entry name" value="SLR1288 PROTEIN"/>
    <property type="match status" value="1"/>
</dbReference>
<reference evidence="3" key="2">
    <citation type="journal article" date="2021" name="PeerJ">
        <title>Extensive microbial diversity within the chicken gut microbiome revealed by metagenomics and culture.</title>
        <authorList>
            <person name="Gilroy R."/>
            <person name="Ravi A."/>
            <person name="Getino M."/>
            <person name="Pursley I."/>
            <person name="Horton D.L."/>
            <person name="Alikhan N.F."/>
            <person name="Baker D."/>
            <person name="Gharbi K."/>
            <person name="Hall N."/>
            <person name="Watson M."/>
            <person name="Adriaenssens E.M."/>
            <person name="Foster-Nyarko E."/>
            <person name="Jarju S."/>
            <person name="Secka A."/>
            <person name="Antonio M."/>
            <person name="Oren A."/>
            <person name="Chaudhuri R.R."/>
            <person name="La Ragione R."/>
            <person name="Hildebrand F."/>
            <person name="Pallen M.J."/>
        </authorList>
    </citation>
    <scope>NUCLEOTIDE SEQUENCE</scope>
    <source>
        <strain evidence="3">CHK147-3167</strain>
    </source>
</reference>
<evidence type="ECO:0000313" key="3">
    <source>
        <dbReference type="EMBL" id="HIQ90889.1"/>
    </source>
</evidence>
<keyword evidence="1" id="KW-0472">Membrane</keyword>
<keyword evidence="1" id="KW-1133">Transmembrane helix</keyword>
<feature type="domain" description="CAAX prenyl protease 2/Lysostaphin resistance protein A-like" evidence="2">
    <location>
        <begin position="125"/>
        <end position="217"/>
    </location>
</feature>
<dbReference type="EMBL" id="DVFV01000085">
    <property type="protein sequence ID" value="HIQ90889.1"/>
    <property type="molecule type" value="Genomic_DNA"/>
</dbReference>
<keyword evidence="1" id="KW-0812">Transmembrane</keyword>
<protein>
    <submittedName>
        <fullName evidence="3">CPBP family intramembrane metalloprotease</fullName>
    </submittedName>
</protein>
<dbReference type="Pfam" id="PF02517">
    <property type="entry name" value="Rce1-like"/>
    <property type="match status" value="1"/>
</dbReference>
<dbReference type="InterPro" id="IPR003675">
    <property type="entry name" value="Rce1/LyrA-like_dom"/>
</dbReference>
<keyword evidence="3" id="KW-0645">Protease</keyword>
<comment type="caution">
    <text evidence="3">The sequence shown here is derived from an EMBL/GenBank/DDBJ whole genome shotgun (WGS) entry which is preliminary data.</text>
</comment>
<dbReference type="GO" id="GO:0080120">
    <property type="term" value="P:CAAX-box protein maturation"/>
    <property type="evidence" value="ECO:0007669"/>
    <property type="project" value="UniProtKB-ARBA"/>
</dbReference>
<proteinExistence type="predicted"/>
<keyword evidence="3" id="KW-0482">Metalloprotease</keyword>
<feature type="transmembrane region" description="Helical" evidence="1">
    <location>
        <begin position="86"/>
        <end position="107"/>
    </location>
</feature>
<dbReference type="InterPro" id="IPR052710">
    <property type="entry name" value="CAAX_protease"/>
</dbReference>
<dbReference type="GO" id="GO:0004175">
    <property type="term" value="F:endopeptidase activity"/>
    <property type="evidence" value="ECO:0007669"/>
    <property type="project" value="UniProtKB-ARBA"/>
</dbReference>
<feature type="transmembrane region" description="Helical" evidence="1">
    <location>
        <begin position="127"/>
        <end position="145"/>
    </location>
</feature>
<keyword evidence="3" id="KW-0378">Hydrolase</keyword>
<gene>
    <name evidence="3" type="ORF">IAB27_04620</name>
</gene>
<feature type="transmembrane region" description="Helical" evidence="1">
    <location>
        <begin position="211"/>
        <end position="229"/>
    </location>
</feature>
<feature type="transmembrane region" description="Helical" evidence="1">
    <location>
        <begin position="181"/>
        <end position="199"/>
    </location>
</feature>
<feature type="transmembrane region" description="Helical" evidence="1">
    <location>
        <begin position="157"/>
        <end position="175"/>
    </location>
</feature>
<evidence type="ECO:0000256" key="1">
    <source>
        <dbReference type="SAM" id="Phobius"/>
    </source>
</evidence>
<feature type="transmembrane region" description="Helical" evidence="1">
    <location>
        <begin position="12"/>
        <end position="35"/>
    </location>
</feature>
<reference evidence="3" key="1">
    <citation type="submission" date="2020-10" db="EMBL/GenBank/DDBJ databases">
        <authorList>
            <person name="Gilroy R."/>
        </authorList>
    </citation>
    <scope>NUCLEOTIDE SEQUENCE</scope>
    <source>
        <strain evidence="3">CHK147-3167</strain>
    </source>
</reference>
<sequence>MNKTYLKNILKGLTGILIYFAVSNYAAVPLYALGIDPSKLPGYVTDIYSLFMEFLIILSIFLLFQKEITNSFKDLKKNHLKYFKKYLKYYLLAIIVMMGSNAIINVLGGGISENESAIRSSFQTSPVYVFIASVIFAPVLEEFTFRGCFRAIFKNDTVFILVSGLVFGSLHLITMPLNELFPIYLISYSSCGIAFAYMLAKSNNIFVSTGFHFMHNGILMSLQTFLLFFS</sequence>
<feature type="transmembrane region" description="Helical" evidence="1">
    <location>
        <begin position="47"/>
        <end position="65"/>
    </location>
</feature>
<dbReference type="PANTHER" id="PTHR36435:SF1">
    <property type="entry name" value="CAAX AMINO TERMINAL PROTEASE FAMILY PROTEIN"/>
    <property type="match status" value="1"/>
</dbReference>
<dbReference type="GO" id="GO:0008237">
    <property type="term" value="F:metallopeptidase activity"/>
    <property type="evidence" value="ECO:0007669"/>
    <property type="project" value="UniProtKB-KW"/>
</dbReference>
<dbReference type="AlphaFoldDB" id="A0A9D1CYR6"/>
<evidence type="ECO:0000313" key="4">
    <source>
        <dbReference type="Proteomes" id="UP000886786"/>
    </source>
</evidence>
<organism evidence="3 4">
    <name type="scientific">Candidatus Coprosoma intestinipullorum</name>
    <dbReference type="NCBI Taxonomy" id="2840752"/>
    <lineage>
        <taxon>Bacteria</taxon>
        <taxon>Bacillati</taxon>
        <taxon>Bacillota</taxon>
        <taxon>Bacillota incertae sedis</taxon>
        <taxon>Candidatus Coprosoma</taxon>
    </lineage>
</organism>
<accession>A0A9D1CYR6</accession>